<evidence type="ECO:0000313" key="3">
    <source>
        <dbReference type="EMBL" id="NHF64004.1"/>
    </source>
</evidence>
<name>A0A9E5JNK7_9MICO</name>
<evidence type="ECO:0000256" key="1">
    <source>
        <dbReference type="SAM" id="MobiDB-lite"/>
    </source>
</evidence>
<feature type="chain" id="PRO_5039314502" description="Lipoprotein" evidence="2">
    <location>
        <begin position="24"/>
        <end position="179"/>
    </location>
</feature>
<feature type="region of interest" description="Disordered" evidence="1">
    <location>
        <begin position="25"/>
        <end position="62"/>
    </location>
</feature>
<feature type="compositionally biased region" description="Acidic residues" evidence="1">
    <location>
        <begin position="34"/>
        <end position="54"/>
    </location>
</feature>
<sequence>MMPGFVPLMVGALALALTGCAGGAGEGEAPAAGEEVEAPAEAEGGESESTDGDAEAGAGADLGTITVGTTTYRVIEAVNCEPVQSNELTTEVFNSIAVAQSAEGEDVLFFAYTQEQSGARANFVDYQGPEGTLSTQQTEATFTVEGGVLSGAAVLVDDDATESFMAQFTFDLPEELVSC</sequence>
<reference evidence="3 4" key="1">
    <citation type="submission" date="2020-03" db="EMBL/GenBank/DDBJ databases">
        <title>Chryseoglobus sp. isolated from a deep-sea seamount.</title>
        <authorList>
            <person name="Zhang D.-C."/>
        </authorList>
    </citation>
    <scope>NUCLEOTIDE SEQUENCE [LARGE SCALE GENOMIC DNA]</scope>
    <source>
        <strain evidence="3 4">KN1116</strain>
    </source>
</reference>
<comment type="caution">
    <text evidence="3">The sequence shown here is derived from an EMBL/GenBank/DDBJ whole genome shotgun (WGS) entry which is preliminary data.</text>
</comment>
<dbReference type="EMBL" id="VIKT02000028">
    <property type="protein sequence ID" value="NHF64004.1"/>
    <property type="molecule type" value="Genomic_DNA"/>
</dbReference>
<keyword evidence="2" id="KW-0732">Signal</keyword>
<evidence type="ECO:0000313" key="4">
    <source>
        <dbReference type="Proteomes" id="UP000818266"/>
    </source>
</evidence>
<feature type="signal peptide" evidence="2">
    <location>
        <begin position="1"/>
        <end position="23"/>
    </location>
</feature>
<proteinExistence type="predicted"/>
<keyword evidence="4" id="KW-1185">Reference proteome</keyword>
<dbReference type="RefSeq" id="WP_152584210.1">
    <property type="nucleotide sequence ID" value="NZ_VIKT02000028.1"/>
</dbReference>
<dbReference type="Proteomes" id="UP000818266">
    <property type="component" value="Unassembled WGS sequence"/>
</dbReference>
<evidence type="ECO:0008006" key="5">
    <source>
        <dbReference type="Google" id="ProtNLM"/>
    </source>
</evidence>
<evidence type="ECO:0000256" key="2">
    <source>
        <dbReference type="SAM" id="SignalP"/>
    </source>
</evidence>
<protein>
    <recommendedName>
        <fullName evidence="5">Lipoprotein</fullName>
    </recommendedName>
</protein>
<gene>
    <name evidence="3" type="ORF">FK219_012295</name>
</gene>
<organism evidence="3 4">
    <name type="scientific">Microcella pacifica</name>
    <dbReference type="NCBI Taxonomy" id="2591847"/>
    <lineage>
        <taxon>Bacteria</taxon>
        <taxon>Bacillati</taxon>
        <taxon>Actinomycetota</taxon>
        <taxon>Actinomycetes</taxon>
        <taxon>Micrococcales</taxon>
        <taxon>Microbacteriaceae</taxon>
        <taxon>Microcella</taxon>
    </lineage>
</organism>
<accession>A0A9E5JNK7</accession>
<dbReference type="AlphaFoldDB" id="A0A9E5JNK7"/>